<dbReference type="InterPro" id="IPR002104">
    <property type="entry name" value="Integrase_catalytic"/>
</dbReference>
<comment type="similarity">
    <text evidence="1">Belongs to the 'phage' integrase family.</text>
</comment>
<dbReference type="Pfam" id="PF00589">
    <property type="entry name" value="Phage_integrase"/>
    <property type="match status" value="1"/>
</dbReference>
<dbReference type="PANTHER" id="PTHR30349:SF64">
    <property type="entry name" value="PROPHAGE INTEGRASE INTD-RELATED"/>
    <property type="match status" value="1"/>
</dbReference>
<dbReference type="InterPro" id="IPR013762">
    <property type="entry name" value="Integrase-like_cat_sf"/>
</dbReference>
<dbReference type="InterPro" id="IPR050090">
    <property type="entry name" value="Tyrosine_recombinase_XerCD"/>
</dbReference>
<dbReference type="Proteomes" id="UP000823865">
    <property type="component" value="Unassembled WGS sequence"/>
</dbReference>
<dbReference type="Pfam" id="PF13102">
    <property type="entry name" value="Phage_int_SAM_5"/>
    <property type="match status" value="1"/>
</dbReference>
<dbReference type="InterPro" id="IPR010998">
    <property type="entry name" value="Integrase_recombinase_N"/>
</dbReference>
<dbReference type="GO" id="GO:0003677">
    <property type="term" value="F:DNA binding"/>
    <property type="evidence" value="ECO:0007669"/>
    <property type="project" value="UniProtKB-KW"/>
</dbReference>
<evidence type="ECO:0000259" key="4">
    <source>
        <dbReference type="PROSITE" id="PS51898"/>
    </source>
</evidence>
<accession>A0A9E2P232</accession>
<comment type="caution">
    <text evidence="5">The sequence shown here is derived from an EMBL/GenBank/DDBJ whole genome shotgun (WGS) entry which is preliminary data.</text>
</comment>
<name>A0A9E2P232_9BACT</name>
<organism evidence="5 6">
    <name type="scientific">Candidatus Paraprevotella stercoravium</name>
    <dbReference type="NCBI Taxonomy" id="2838725"/>
    <lineage>
        <taxon>Bacteria</taxon>
        <taxon>Pseudomonadati</taxon>
        <taxon>Bacteroidota</taxon>
        <taxon>Bacteroidia</taxon>
        <taxon>Bacteroidales</taxon>
        <taxon>Prevotellaceae</taxon>
        <taxon>Paraprevotella</taxon>
    </lineage>
</organism>
<evidence type="ECO:0000256" key="1">
    <source>
        <dbReference type="ARBA" id="ARBA00008857"/>
    </source>
</evidence>
<dbReference type="GO" id="GO:0015074">
    <property type="term" value="P:DNA integration"/>
    <property type="evidence" value="ECO:0007669"/>
    <property type="project" value="InterPro"/>
</dbReference>
<dbReference type="AlphaFoldDB" id="A0A9E2P232"/>
<gene>
    <name evidence="5" type="ORF">H9789_07560</name>
</gene>
<evidence type="ECO:0000256" key="2">
    <source>
        <dbReference type="ARBA" id="ARBA00023125"/>
    </source>
</evidence>
<dbReference type="GO" id="GO:0006310">
    <property type="term" value="P:DNA recombination"/>
    <property type="evidence" value="ECO:0007669"/>
    <property type="project" value="UniProtKB-KW"/>
</dbReference>
<proteinExistence type="inferred from homology"/>
<dbReference type="EMBL" id="JAHLFU010000162">
    <property type="protein sequence ID" value="MBU3853656.1"/>
    <property type="molecule type" value="Genomic_DNA"/>
</dbReference>
<keyword evidence="3" id="KW-0233">DNA recombination</keyword>
<dbReference type="InterPro" id="IPR011010">
    <property type="entry name" value="DNA_brk_join_enz"/>
</dbReference>
<reference evidence="5" key="2">
    <citation type="submission" date="2021-04" db="EMBL/GenBank/DDBJ databases">
        <authorList>
            <person name="Gilroy R."/>
        </authorList>
    </citation>
    <scope>NUCLEOTIDE SEQUENCE</scope>
    <source>
        <strain evidence="5">G3-2149</strain>
    </source>
</reference>
<evidence type="ECO:0000313" key="5">
    <source>
        <dbReference type="EMBL" id="MBU3853656.1"/>
    </source>
</evidence>
<dbReference type="InterPro" id="IPR025269">
    <property type="entry name" value="SAM-like_dom"/>
</dbReference>
<dbReference type="Gene3D" id="1.10.443.10">
    <property type="entry name" value="Intergrase catalytic core"/>
    <property type="match status" value="1"/>
</dbReference>
<dbReference type="PANTHER" id="PTHR30349">
    <property type="entry name" value="PHAGE INTEGRASE-RELATED"/>
    <property type="match status" value="1"/>
</dbReference>
<dbReference type="CDD" id="cd01185">
    <property type="entry name" value="INTN1_C_like"/>
    <property type="match status" value="1"/>
</dbReference>
<sequence>MDTIRLKFRASRKDGKEGVLFYQIIHNRIIRRIKTGYCIYAEEWDIKKQSIIIPDSSHPRYEWLHSIQDEIIWNMKRFENLAKDFSSKTYTFSEIINAFQGRTADGKGLFDFLRTQVLRLKQLGRVRCSETMDCTLRSFMHFRGGIDISLHKLTKDILQQYEAYLKSRGLTRNTSSFYMRNLRSAYHLAVEEGLTADNHPFCKVYTGVDKTVKRAIAIEDIRKIKALDLSLRPALDFARDMLLFSFYMRGMSFVDMAYLRKKDLTNGFIRYRRKKTGQLLIVELADEGRKIISKYTNKTQYLLPIITIENGEERKQYQGQLLRINRHLKTIGKLIGLPVPLSTYVVRHAWATIARDKGIELSIISEGLGHDNESTTRIYLDSIRTTRVDEANRAILDDL</sequence>
<keyword evidence="2" id="KW-0238">DNA-binding</keyword>
<dbReference type="SUPFAM" id="SSF56349">
    <property type="entry name" value="DNA breaking-rejoining enzymes"/>
    <property type="match status" value="1"/>
</dbReference>
<evidence type="ECO:0000256" key="3">
    <source>
        <dbReference type="ARBA" id="ARBA00023172"/>
    </source>
</evidence>
<feature type="domain" description="Tyr recombinase" evidence="4">
    <location>
        <begin position="211"/>
        <end position="393"/>
    </location>
</feature>
<dbReference type="PROSITE" id="PS51898">
    <property type="entry name" value="TYR_RECOMBINASE"/>
    <property type="match status" value="1"/>
</dbReference>
<dbReference type="Gene3D" id="1.10.150.130">
    <property type="match status" value="1"/>
</dbReference>
<evidence type="ECO:0000313" key="6">
    <source>
        <dbReference type="Proteomes" id="UP000823865"/>
    </source>
</evidence>
<protein>
    <submittedName>
        <fullName evidence="5">Site-specific integrase</fullName>
    </submittedName>
</protein>
<reference evidence="5" key="1">
    <citation type="journal article" date="2021" name="PeerJ">
        <title>Extensive microbial diversity within the chicken gut microbiome revealed by metagenomics and culture.</title>
        <authorList>
            <person name="Gilroy R."/>
            <person name="Ravi A."/>
            <person name="Getino M."/>
            <person name="Pursley I."/>
            <person name="Horton D.L."/>
            <person name="Alikhan N.F."/>
            <person name="Baker D."/>
            <person name="Gharbi K."/>
            <person name="Hall N."/>
            <person name="Watson M."/>
            <person name="Adriaenssens E.M."/>
            <person name="Foster-Nyarko E."/>
            <person name="Jarju S."/>
            <person name="Secka A."/>
            <person name="Antonio M."/>
            <person name="Oren A."/>
            <person name="Chaudhuri R.R."/>
            <person name="La Ragione R."/>
            <person name="Hildebrand F."/>
            <person name="Pallen M.J."/>
        </authorList>
    </citation>
    <scope>NUCLEOTIDE SEQUENCE</scope>
    <source>
        <strain evidence="5">G3-2149</strain>
    </source>
</reference>